<feature type="binding site" evidence="14">
    <location>
        <position position="266"/>
    </location>
    <ligand>
        <name>Mg(2+)</name>
        <dbReference type="ChEBI" id="CHEBI:18420"/>
    </ligand>
</feature>
<dbReference type="STRING" id="1401328.P856_650"/>
<feature type="transmembrane region" description="Helical" evidence="12">
    <location>
        <begin position="133"/>
        <end position="151"/>
    </location>
</feature>
<evidence type="ECO:0000256" key="10">
    <source>
        <dbReference type="ARBA" id="ARBA00023306"/>
    </source>
</evidence>
<keyword evidence="12 14" id="KW-0479">Metal-binding</keyword>
<dbReference type="RefSeq" id="WP_025300738.1">
    <property type="nucleotide sequence ID" value="NZ_CP006745.1"/>
</dbReference>
<organism evidence="15 16">
    <name type="scientific">Candidatus Endolissoclinum faulkneri L5</name>
    <dbReference type="NCBI Taxonomy" id="1401328"/>
    <lineage>
        <taxon>Bacteria</taxon>
        <taxon>Pseudomonadati</taxon>
        <taxon>Pseudomonadota</taxon>
        <taxon>Alphaproteobacteria</taxon>
        <taxon>Rhodospirillales</taxon>
        <taxon>Rhodospirillaceae</taxon>
        <taxon>Candidatus Endolissoclinum</taxon>
    </lineage>
</organism>
<keyword evidence="7 12" id="KW-0573">Peptidoglycan synthesis</keyword>
<dbReference type="eggNOG" id="COG0472">
    <property type="taxonomic scope" value="Bacteria"/>
</dbReference>
<dbReference type="AlphaFoldDB" id="V9TSH8"/>
<evidence type="ECO:0000313" key="15">
    <source>
        <dbReference type="EMBL" id="AHC73859.1"/>
    </source>
</evidence>
<feature type="transmembrane region" description="Helical" evidence="12">
    <location>
        <begin position="12"/>
        <end position="37"/>
    </location>
</feature>
<keyword evidence="3 12" id="KW-0132">Cell division</keyword>
<feature type="transmembrane region" description="Helical" evidence="12">
    <location>
        <begin position="337"/>
        <end position="360"/>
    </location>
</feature>
<dbReference type="Proteomes" id="UP000018700">
    <property type="component" value="Chromosome"/>
</dbReference>
<comment type="similarity">
    <text evidence="2 12">Belongs to the glycosyltransferase 4 family. MraY subfamily.</text>
</comment>
<dbReference type="InterPro" id="IPR018480">
    <property type="entry name" value="PNAcMuramoyl-5peptid_Trfase_CS"/>
</dbReference>
<dbReference type="GO" id="GO:0005886">
    <property type="term" value="C:plasma membrane"/>
    <property type="evidence" value="ECO:0007669"/>
    <property type="project" value="UniProtKB-SubCell"/>
</dbReference>
<comment type="pathway">
    <text evidence="12">Cell wall biogenesis; peptidoglycan biosynthesis.</text>
</comment>
<dbReference type="EC" id="2.7.8.13" evidence="12 13"/>
<keyword evidence="5 12" id="KW-0812">Transmembrane</keyword>
<evidence type="ECO:0000256" key="4">
    <source>
        <dbReference type="ARBA" id="ARBA00022679"/>
    </source>
</evidence>
<comment type="cofactor">
    <cofactor evidence="12 14">
        <name>Mg(2+)</name>
        <dbReference type="ChEBI" id="CHEBI:18420"/>
    </cofactor>
</comment>
<feature type="transmembrane region" description="Helical" evidence="12">
    <location>
        <begin position="288"/>
        <end position="310"/>
    </location>
</feature>
<sequence length="361" mass="39296">MIYDFITNKFNIINILSPLSFRCSGAVLTALFISFILGPSAIHWLKSNQVNGQPIRDNGPESHPISKKGTPTMGGLLILSALIISTVLWAKLSNVYIWITLFINISFGAIGFLDDWLKINRKNIKGLKVKLKLAAQVAVATGATLAILSTFERTTAFDIVLPFFNNVLLDLGWFFIPFAVFTIIGAANAVNLTDGLDGLAIMPVIIIGSVFALISYIVSNTILASHLHIYHLPNTSELTILCSGLVGACLGFLWFNAPPAMVFMGDTGSLSLGATLGTISIITKQELMLAIIGGLFVFETISVIIQVASFKLTGKRVFRMAPLHHHFEKIGWKESAIVIRFWIIAIILALTGLSIINFSFA</sequence>
<comment type="subcellular location">
    <subcellularLocation>
        <location evidence="12">Cell membrane</location>
        <topology evidence="12">Multi-pass membrane protein</topology>
    </subcellularLocation>
    <subcellularLocation>
        <location evidence="1">Membrane</location>
        <topology evidence="1">Multi-pass membrane protein</topology>
    </subcellularLocation>
</comment>
<feature type="transmembrane region" description="Helical" evidence="12">
    <location>
        <begin position="171"/>
        <end position="192"/>
    </location>
</feature>
<dbReference type="EMBL" id="CP006745">
    <property type="protein sequence ID" value="AHC73859.1"/>
    <property type="molecule type" value="Genomic_DNA"/>
</dbReference>
<keyword evidence="12" id="KW-1003">Cell membrane</keyword>
<dbReference type="InterPro" id="IPR003524">
    <property type="entry name" value="PNAcMuramoyl-5peptid_Trfase"/>
</dbReference>
<dbReference type="KEGG" id="efk:P856_650"/>
<dbReference type="GO" id="GO:0071555">
    <property type="term" value="P:cell wall organization"/>
    <property type="evidence" value="ECO:0007669"/>
    <property type="project" value="UniProtKB-KW"/>
</dbReference>
<dbReference type="GO" id="GO:0051992">
    <property type="term" value="F:UDP-N-acetylmuramoyl-L-alanyl-D-glutamyl-meso-2,6-diaminopimelyl-D-alanyl-D-alanine:undecaprenyl-phosphate transferase activity"/>
    <property type="evidence" value="ECO:0007669"/>
    <property type="project" value="RHEA"/>
</dbReference>
<feature type="transmembrane region" description="Helical" evidence="12">
    <location>
        <begin position="72"/>
        <end position="89"/>
    </location>
</feature>
<dbReference type="HOGENOM" id="CLU_023982_0_0_5"/>
<evidence type="ECO:0000256" key="14">
    <source>
        <dbReference type="PIRSR" id="PIRSR600715-1"/>
    </source>
</evidence>
<feature type="transmembrane region" description="Helical" evidence="12">
    <location>
        <begin position="262"/>
        <end position="282"/>
    </location>
</feature>
<dbReference type="GO" id="GO:0051301">
    <property type="term" value="P:cell division"/>
    <property type="evidence" value="ECO:0007669"/>
    <property type="project" value="UniProtKB-KW"/>
</dbReference>
<evidence type="ECO:0000256" key="1">
    <source>
        <dbReference type="ARBA" id="ARBA00004141"/>
    </source>
</evidence>
<dbReference type="GO" id="GO:0046872">
    <property type="term" value="F:metal ion binding"/>
    <property type="evidence" value="ECO:0007669"/>
    <property type="project" value="UniProtKB-KW"/>
</dbReference>
<dbReference type="NCBIfam" id="TIGR00445">
    <property type="entry name" value="mraY"/>
    <property type="match status" value="1"/>
</dbReference>
<keyword evidence="10 12" id="KW-0131">Cell cycle</keyword>
<evidence type="ECO:0000256" key="13">
    <source>
        <dbReference type="NCBIfam" id="TIGR00445"/>
    </source>
</evidence>
<keyword evidence="16" id="KW-1185">Reference proteome</keyword>
<dbReference type="PATRIC" id="fig|1401328.3.peg.653"/>
<evidence type="ECO:0000256" key="12">
    <source>
        <dbReference type="HAMAP-Rule" id="MF_00038"/>
    </source>
</evidence>
<name>V9TSH8_9PROT</name>
<keyword evidence="4 12" id="KW-0808">Transferase</keyword>
<keyword evidence="8 12" id="KW-1133">Transmembrane helix</keyword>
<evidence type="ECO:0000313" key="16">
    <source>
        <dbReference type="Proteomes" id="UP000018700"/>
    </source>
</evidence>
<evidence type="ECO:0000256" key="5">
    <source>
        <dbReference type="ARBA" id="ARBA00022692"/>
    </source>
</evidence>
<evidence type="ECO:0000256" key="2">
    <source>
        <dbReference type="ARBA" id="ARBA00005583"/>
    </source>
</evidence>
<comment type="catalytic activity">
    <reaction evidence="12">
        <text>UDP-N-acetyl-alpha-D-muramoyl-L-alanyl-gamma-D-glutamyl-meso-2,6-diaminopimeloyl-D-alanyl-D-alanine + di-trans,octa-cis-undecaprenyl phosphate = di-trans,octa-cis-undecaprenyl diphospho-N-acetyl-alpha-D-muramoyl-L-alanyl-D-glutamyl-meso-2,6-diaminopimeloyl-D-alanyl-D-alanine + UMP</text>
        <dbReference type="Rhea" id="RHEA:28386"/>
        <dbReference type="ChEBI" id="CHEBI:57865"/>
        <dbReference type="ChEBI" id="CHEBI:60392"/>
        <dbReference type="ChEBI" id="CHEBI:61386"/>
        <dbReference type="ChEBI" id="CHEBI:61387"/>
        <dbReference type="EC" id="2.7.8.13"/>
    </reaction>
</comment>
<dbReference type="GO" id="GO:0008963">
    <property type="term" value="F:phospho-N-acetylmuramoyl-pentapeptide-transferase activity"/>
    <property type="evidence" value="ECO:0007669"/>
    <property type="project" value="UniProtKB-UniRule"/>
</dbReference>
<dbReference type="GO" id="GO:0009252">
    <property type="term" value="P:peptidoglycan biosynthetic process"/>
    <property type="evidence" value="ECO:0007669"/>
    <property type="project" value="UniProtKB-UniRule"/>
</dbReference>
<dbReference type="PANTHER" id="PTHR22926:SF5">
    <property type="entry name" value="PHOSPHO-N-ACETYLMURAMOYL-PENTAPEPTIDE-TRANSFERASE HOMOLOG"/>
    <property type="match status" value="1"/>
</dbReference>
<keyword evidence="12 14" id="KW-0460">Magnesium</keyword>
<evidence type="ECO:0000256" key="8">
    <source>
        <dbReference type="ARBA" id="ARBA00022989"/>
    </source>
</evidence>
<accession>V9TSH8</accession>
<evidence type="ECO:0000256" key="11">
    <source>
        <dbReference type="ARBA" id="ARBA00023316"/>
    </source>
</evidence>
<dbReference type="InterPro" id="IPR000715">
    <property type="entry name" value="Glycosyl_transferase_4"/>
</dbReference>
<evidence type="ECO:0000256" key="9">
    <source>
        <dbReference type="ARBA" id="ARBA00023136"/>
    </source>
</evidence>
<protein>
    <recommendedName>
        <fullName evidence="12 13">Phospho-N-acetylmuramoyl-pentapeptide-transferase</fullName>
        <ecNumber evidence="12 13">2.7.8.13</ecNumber>
    </recommendedName>
    <alternativeName>
        <fullName evidence="12">UDP-MurNAc-pentapeptide phosphotransferase</fullName>
    </alternativeName>
</protein>
<comment type="function">
    <text evidence="12">Catalyzes the initial step of the lipid cycle reactions in the biosynthesis of the cell wall peptidoglycan: transfers peptidoglycan precursor phospho-MurNAc-pentapeptide from UDP-MurNAc-pentapeptide onto the lipid carrier undecaprenyl phosphate, yielding undecaprenyl-pyrophosphoryl-MurNAc-pentapeptide, known as lipid I.</text>
</comment>
<feature type="transmembrane region" description="Helical" evidence="12">
    <location>
        <begin position="199"/>
        <end position="218"/>
    </location>
</feature>
<feature type="transmembrane region" description="Helical" evidence="12">
    <location>
        <begin position="238"/>
        <end position="255"/>
    </location>
</feature>
<dbReference type="PROSITE" id="PS01348">
    <property type="entry name" value="MRAY_2"/>
    <property type="match status" value="1"/>
</dbReference>
<dbReference type="HAMAP" id="MF_00038">
    <property type="entry name" value="MraY"/>
    <property type="match status" value="1"/>
</dbReference>
<evidence type="ECO:0000256" key="6">
    <source>
        <dbReference type="ARBA" id="ARBA00022960"/>
    </source>
</evidence>
<dbReference type="Pfam" id="PF10555">
    <property type="entry name" value="MraY_sig1"/>
    <property type="match status" value="1"/>
</dbReference>
<dbReference type="CDD" id="cd06852">
    <property type="entry name" value="GT_MraY"/>
    <property type="match status" value="1"/>
</dbReference>
<gene>
    <name evidence="12 15" type="primary">mraY</name>
    <name evidence="15" type="ORF">P856_650</name>
</gene>
<feature type="binding site" evidence="14">
    <location>
        <position position="191"/>
    </location>
    <ligand>
        <name>Mg(2+)</name>
        <dbReference type="ChEBI" id="CHEBI:18420"/>
    </ligand>
</feature>
<keyword evidence="9 12" id="KW-0472">Membrane</keyword>
<proteinExistence type="inferred from homology"/>
<keyword evidence="6 12" id="KW-0133">Cell shape</keyword>
<dbReference type="PANTHER" id="PTHR22926">
    <property type="entry name" value="PHOSPHO-N-ACETYLMURAMOYL-PENTAPEPTIDE-TRANSFERASE"/>
    <property type="match status" value="1"/>
</dbReference>
<dbReference type="UniPathway" id="UPA00219"/>
<dbReference type="GO" id="GO:0008360">
    <property type="term" value="P:regulation of cell shape"/>
    <property type="evidence" value="ECO:0007669"/>
    <property type="project" value="UniProtKB-KW"/>
</dbReference>
<evidence type="ECO:0000256" key="7">
    <source>
        <dbReference type="ARBA" id="ARBA00022984"/>
    </source>
</evidence>
<dbReference type="OrthoDB" id="9805475at2"/>
<reference evidence="15 16" key="1">
    <citation type="journal article" date="2013" name="PLoS ONE">
        <title>Bacterial endosymbiosis in a chordate host: long-term co-evolution and conservation of secondary metabolism.</title>
        <authorList>
            <person name="Kwan J.C."/>
            <person name="Schmidt E.W."/>
        </authorList>
    </citation>
    <scope>NUCLEOTIDE SEQUENCE [LARGE SCALE GENOMIC DNA]</scope>
    <source>
        <strain evidence="16">faulkneri L5</strain>
    </source>
</reference>
<dbReference type="PROSITE" id="PS01347">
    <property type="entry name" value="MRAY_1"/>
    <property type="match status" value="1"/>
</dbReference>
<feature type="transmembrane region" description="Helical" evidence="12">
    <location>
        <begin position="95"/>
        <end position="113"/>
    </location>
</feature>
<keyword evidence="11 12" id="KW-0961">Cell wall biogenesis/degradation</keyword>
<evidence type="ECO:0000256" key="3">
    <source>
        <dbReference type="ARBA" id="ARBA00022618"/>
    </source>
</evidence>
<dbReference type="Pfam" id="PF00953">
    <property type="entry name" value="Glycos_transf_4"/>
    <property type="match status" value="1"/>
</dbReference>